<dbReference type="Proteomes" id="UP000070096">
    <property type="component" value="Unassembled WGS sequence"/>
</dbReference>
<evidence type="ECO:0000313" key="1">
    <source>
        <dbReference type="EMBL" id="KXT72248.1"/>
    </source>
</evidence>
<reference evidence="1 2" key="1">
    <citation type="submission" date="2016-01" db="EMBL/GenBank/DDBJ databases">
        <title>Highly variable Streptococcus oralis are common among viridans streptococci isolated from primates.</title>
        <authorList>
            <person name="Denapaite D."/>
            <person name="Rieger M."/>
            <person name="Koendgen S."/>
            <person name="Brueckner R."/>
            <person name="Ochigava I."/>
            <person name="Kappeler P."/>
            <person name="Maetz-Rensing K."/>
            <person name="Leendertz F."/>
            <person name="Hakenbeck R."/>
        </authorList>
    </citation>
    <scope>NUCLEOTIDE SEQUENCE [LARGE SCALE GENOMIC DNA]</scope>
    <source>
        <strain evidence="1 2">DD07</strain>
    </source>
</reference>
<keyword evidence="1" id="KW-0808">Transferase</keyword>
<comment type="caution">
    <text evidence="1">The sequence shown here is derived from an EMBL/GenBank/DDBJ whole genome shotgun (WGS) entry which is preliminary data.</text>
</comment>
<proteinExistence type="predicted"/>
<dbReference type="GO" id="GO:0016740">
    <property type="term" value="F:transferase activity"/>
    <property type="evidence" value="ECO:0007669"/>
    <property type="project" value="UniProtKB-KW"/>
</dbReference>
<sequence length="46" mass="5247">MVYTSLISPDNQDFSYNIKIAHLYGDLMNTYGDNGNVLMLKYVAEN</sequence>
<dbReference type="PATRIC" id="fig|1302.21.peg.864"/>
<name>A0A139N859_STRGN</name>
<accession>A0A139N859</accession>
<dbReference type="EMBL" id="LQRC01000116">
    <property type="protein sequence ID" value="KXT72248.1"/>
    <property type="molecule type" value="Genomic_DNA"/>
</dbReference>
<evidence type="ECO:0000313" key="2">
    <source>
        <dbReference type="Proteomes" id="UP000070096"/>
    </source>
</evidence>
<dbReference type="AlphaFoldDB" id="A0A139N859"/>
<protein>
    <submittedName>
        <fullName evidence="1">Putative amidotransferase</fullName>
    </submittedName>
</protein>
<organism evidence="1 2">
    <name type="scientific">Streptococcus gordonii</name>
    <dbReference type="NCBI Taxonomy" id="1302"/>
    <lineage>
        <taxon>Bacteria</taxon>
        <taxon>Bacillati</taxon>
        <taxon>Bacillota</taxon>
        <taxon>Bacilli</taxon>
        <taxon>Lactobacillales</taxon>
        <taxon>Streptococcaceae</taxon>
        <taxon>Streptococcus</taxon>
    </lineage>
</organism>
<gene>
    <name evidence="1" type="ORF">SGODD07_00772</name>
</gene>